<protein>
    <submittedName>
        <fullName evidence="1">Uncharacterized protein</fullName>
    </submittedName>
</protein>
<reference evidence="1" key="1">
    <citation type="journal article" date="2022" name="Toxins">
        <title>Genomic Analysis of Sphingopyxis sp. USTB-05 for Biodegrading Cyanobacterial Hepatotoxins.</title>
        <authorList>
            <person name="Liu C."/>
            <person name="Xu Q."/>
            <person name="Zhao Z."/>
            <person name="Zhang H."/>
            <person name="Liu X."/>
            <person name="Yin C."/>
            <person name="Liu Y."/>
            <person name="Yan H."/>
        </authorList>
    </citation>
    <scope>NUCLEOTIDE SEQUENCE</scope>
    <source>
        <strain evidence="1">NBD5</strain>
    </source>
</reference>
<evidence type="ECO:0000313" key="1">
    <source>
        <dbReference type="EMBL" id="USI73575.1"/>
    </source>
</evidence>
<evidence type="ECO:0000313" key="2">
    <source>
        <dbReference type="Proteomes" id="UP001056937"/>
    </source>
</evidence>
<dbReference type="Proteomes" id="UP001056937">
    <property type="component" value="Chromosome 1"/>
</dbReference>
<dbReference type="RefSeq" id="WP_252167384.1">
    <property type="nucleotide sequence ID" value="NZ_CP084930.1"/>
</dbReference>
<sequence length="61" mass="6454">MLSASATMTVIATKPEYQADLEAARTELAHLRTGGAQAAQGCEAENALIAQRVMPRLAAQR</sequence>
<accession>A0ABY4X9P2</accession>
<proteinExistence type="predicted"/>
<dbReference type="EMBL" id="CP084930">
    <property type="protein sequence ID" value="USI73575.1"/>
    <property type="molecule type" value="Genomic_DNA"/>
</dbReference>
<organism evidence="1 2">
    <name type="scientific">Sphingomonas morindae</name>
    <dbReference type="NCBI Taxonomy" id="1541170"/>
    <lineage>
        <taxon>Bacteria</taxon>
        <taxon>Pseudomonadati</taxon>
        <taxon>Pseudomonadota</taxon>
        <taxon>Alphaproteobacteria</taxon>
        <taxon>Sphingomonadales</taxon>
        <taxon>Sphingomonadaceae</taxon>
        <taxon>Sphingomonas</taxon>
    </lineage>
</organism>
<keyword evidence="2" id="KW-1185">Reference proteome</keyword>
<name>A0ABY4X9P2_9SPHN</name>
<gene>
    <name evidence="1" type="ORF">LHA26_03580</name>
</gene>